<keyword evidence="13" id="KW-1185">Reference proteome</keyword>
<feature type="binding site" evidence="8">
    <location>
        <position position="385"/>
    </location>
    <ligand>
        <name>[4Fe-4S] cluster</name>
        <dbReference type="ChEBI" id="CHEBI:49883"/>
        <label>1</label>
    </ligand>
</feature>
<comment type="function">
    <text evidence="8">Part of a membrane-bound complex that couples electron transfer with translocation of ions across the membrane.</text>
</comment>
<dbReference type="SUPFAM" id="SSF142019">
    <property type="entry name" value="Nqo1 FMN-binding domain-like"/>
    <property type="match status" value="1"/>
</dbReference>
<evidence type="ECO:0000256" key="8">
    <source>
        <dbReference type="HAMAP-Rule" id="MF_00461"/>
    </source>
</evidence>
<keyword evidence="4 8" id="KW-0677">Repeat</keyword>
<keyword evidence="8" id="KW-1003">Cell membrane</keyword>
<feature type="binding site" evidence="8">
    <location>
        <position position="427"/>
    </location>
    <ligand>
        <name>[4Fe-4S] cluster</name>
        <dbReference type="ChEBI" id="CHEBI:49883"/>
        <label>2</label>
    </ligand>
</feature>
<feature type="binding site" evidence="8">
    <location>
        <position position="421"/>
    </location>
    <ligand>
        <name>[4Fe-4S] cluster</name>
        <dbReference type="ChEBI" id="CHEBI:49883"/>
        <label>2</label>
    </ligand>
</feature>
<feature type="compositionally biased region" description="Polar residues" evidence="10">
    <location>
        <begin position="510"/>
        <end position="521"/>
    </location>
</feature>
<dbReference type="InterPro" id="IPR011538">
    <property type="entry name" value="Nuo51_FMN-bd"/>
</dbReference>
<dbReference type="HAMAP" id="MF_00461">
    <property type="entry name" value="RsxC_RnfC"/>
    <property type="match status" value="1"/>
</dbReference>
<dbReference type="GO" id="GO:0005886">
    <property type="term" value="C:plasma membrane"/>
    <property type="evidence" value="ECO:0007669"/>
    <property type="project" value="UniProtKB-SubCell"/>
</dbReference>
<dbReference type="STRING" id="197479.BFW38_07130"/>
<dbReference type="Pfam" id="PF13375">
    <property type="entry name" value="RnfC_N"/>
    <property type="match status" value="1"/>
</dbReference>
<dbReference type="InterPro" id="IPR026902">
    <property type="entry name" value="RnfC_N"/>
</dbReference>
<dbReference type="GO" id="GO:0009055">
    <property type="term" value="F:electron transfer activity"/>
    <property type="evidence" value="ECO:0007669"/>
    <property type="project" value="InterPro"/>
</dbReference>
<evidence type="ECO:0000256" key="3">
    <source>
        <dbReference type="ARBA" id="ARBA00022723"/>
    </source>
</evidence>
<feature type="compositionally biased region" description="Low complexity" evidence="10">
    <location>
        <begin position="487"/>
        <end position="507"/>
    </location>
</feature>
<comment type="cofactor">
    <cofactor evidence="8">
        <name>[4Fe-4S] cluster</name>
        <dbReference type="ChEBI" id="CHEBI:49883"/>
    </cofactor>
    <text evidence="8">Binds 2 [4Fe-4S] clusters per subunit.</text>
</comment>
<evidence type="ECO:0000259" key="11">
    <source>
        <dbReference type="PROSITE" id="PS51379"/>
    </source>
</evidence>
<dbReference type="InterPro" id="IPR037225">
    <property type="entry name" value="Nuo51_FMN-bd_sf"/>
</dbReference>
<accession>A0A1E2V8Q7</accession>
<dbReference type="EC" id="7.-.-.-" evidence="8"/>
<keyword evidence="8" id="KW-1278">Translocase</keyword>
<dbReference type="Pfam" id="PF10531">
    <property type="entry name" value="SLBB"/>
    <property type="match status" value="1"/>
</dbReference>
<organism evidence="12 13">
    <name type="scientific">Terasakiispira papahanaumokuakeensis</name>
    <dbReference type="NCBI Taxonomy" id="197479"/>
    <lineage>
        <taxon>Bacteria</taxon>
        <taxon>Pseudomonadati</taxon>
        <taxon>Pseudomonadota</taxon>
        <taxon>Gammaproteobacteria</taxon>
        <taxon>Oceanospirillales</taxon>
        <taxon>Terasakiispira</taxon>
    </lineage>
</organism>
<dbReference type="InterPro" id="IPR019554">
    <property type="entry name" value="Soluble_ligand-bd"/>
</dbReference>
<feature type="region of interest" description="Disordered" evidence="10">
    <location>
        <begin position="469"/>
        <end position="535"/>
    </location>
</feature>
<feature type="domain" description="4Fe-4S ferredoxin-type" evidence="11">
    <location>
        <begin position="378"/>
        <end position="402"/>
    </location>
</feature>
<evidence type="ECO:0000256" key="4">
    <source>
        <dbReference type="ARBA" id="ARBA00022737"/>
    </source>
</evidence>
<protein>
    <recommendedName>
        <fullName evidence="8">Ion-translocating oxidoreductase complex subunit C</fullName>
        <ecNumber evidence="8">7.-.-.-</ecNumber>
    </recommendedName>
    <alternativeName>
        <fullName evidence="8">Rnf electron transport complex subunit C</fullName>
    </alternativeName>
</protein>
<sequence>MTPDFSRVHRFHGGIQPPEHKQISTTMPLQAAALPDRVVLPLQQSSGLMAQAVVSVGDYVYRGQCIAQVKTLEGQSSALGAAVHASISGHVSELATLPVPHPGGLQSPCIVIESDGLDLPVPDHVQRQDDWQDLEAEQLLATIGAAGIVGLGGAGFPTHTKLAGGFAQDTRLLLINAAECEPYITADDMLLRQRSAALIEGIQVLVHLLEPEHVVIGIEDNKSEAIACLRAAIDDDSCIQLVVVPTRYPSGGEKQLIQLVSGLEVPSGKRPIDIGVVCQNVGTVVAVADAVIRHQPLIERVVTVTGDALAQPRNFYVRLGTSIEHVLTQAGLRPQQLQRLIMGGPMMGFALTDLSLPVVKTTNCLLAGSNEALGAPGEEMPCIRCGECEAVCPAQLLPQQLYWFSAHQQYQKAASFDLWDCIECGACAYVCPSDIPLVQYYRHAKDELRVLTDEAQKAEQARQRFEARQARLTRQAEEKAAKRAARAAKAQQIQSASKATAASQPKATSDDSLSSNATPPLSESASTSSISPSLRSSQQHKIALAAAQVALKRADKQLAAAKARREEDVTALEAKVEQAREKLKALQNVSDTLSDTVSASVTPATPVTAKASGSSTPAVSASLKQLKITRAAALSAVKKAEKGLLNLQRATDATAEQLDAQKARLAGAQEQFEAAEKALQKAQLATEPTQESNS</sequence>
<reference evidence="12 13" key="1">
    <citation type="submission" date="2016-08" db="EMBL/GenBank/DDBJ databases">
        <authorList>
            <person name="Seilhamer J.J."/>
        </authorList>
    </citation>
    <scope>NUCLEOTIDE SEQUENCE [LARGE SCALE GENOMIC DNA]</scope>
    <source>
        <strain evidence="12 13">PH27A</strain>
    </source>
</reference>
<feature type="compositionally biased region" description="Basic and acidic residues" evidence="10">
    <location>
        <begin position="469"/>
        <end position="481"/>
    </location>
</feature>
<feature type="coiled-coil region" evidence="9">
    <location>
        <begin position="658"/>
        <end position="685"/>
    </location>
</feature>
<feature type="binding site" evidence="8">
    <location>
        <position position="431"/>
    </location>
    <ligand>
        <name>[4Fe-4S] cluster</name>
        <dbReference type="ChEBI" id="CHEBI:49883"/>
        <label>1</label>
    </ligand>
</feature>
<feature type="compositionally biased region" description="Low complexity" evidence="10">
    <location>
        <begin position="522"/>
        <end position="535"/>
    </location>
</feature>
<dbReference type="PROSITE" id="PS51379">
    <property type="entry name" value="4FE4S_FER_2"/>
    <property type="match status" value="2"/>
</dbReference>
<comment type="subcellular location">
    <subcellularLocation>
        <location evidence="8">Cell inner membrane</location>
        <topology evidence="8">Peripheral membrane protein</topology>
    </subcellularLocation>
</comment>
<keyword evidence="9" id="KW-0175">Coiled coil</keyword>
<dbReference type="GO" id="GO:0022900">
    <property type="term" value="P:electron transport chain"/>
    <property type="evidence" value="ECO:0007669"/>
    <property type="project" value="UniProtKB-UniRule"/>
</dbReference>
<dbReference type="Gene3D" id="3.30.70.20">
    <property type="match status" value="1"/>
</dbReference>
<dbReference type="PROSITE" id="PS00198">
    <property type="entry name" value="4FE4S_FER_1"/>
    <property type="match status" value="1"/>
</dbReference>
<evidence type="ECO:0000256" key="9">
    <source>
        <dbReference type="SAM" id="Coils"/>
    </source>
</evidence>
<keyword evidence="5 8" id="KW-0249">Electron transport</keyword>
<dbReference type="Gene3D" id="3.40.50.11540">
    <property type="entry name" value="NADH-ubiquinone oxidoreductase 51kDa subunit"/>
    <property type="match status" value="1"/>
</dbReference>
<name>A0A1E2V8Q7_9GAMM</name>
<dbReference type="AlphaFoldDB" id="A0A1E2V8Q7"/>
<feature type="binding site" evidence="8">
    <location>
        <position position="392"/>
    </location>
    <ligand>
        <name>[4Fe-4S] cluster</name>
        <dbReference type="ChEBI" id="CHEBI:49883"/>
        <label>2</label>
    </ligand>
</feature>
<dbReference type="RefSeq" id="WP_068997770.1">
    <property type="nucleotide sequence ID" value="NZ_MDTQ01000001.1"/>
</dbReference>
<keyword evidence="6 8" id="KW-0408">Iron</keyword>
<dbReference type="Pfam" id="PF01512">
    <property type="entry name" value="Complex1_51K"/>
    <property type="match status" value="1"/>
</dbReference>
<feature type="coiled-coil region" evidence="9">
    <location>
        <begin position="544"/>
        <end position="596"/>
    </location>
</feature>
<dbReference type="EMBL" id="MDTQ01000001">
    <property type="protein sequence ID" value="ODC03354.1"/>
    <property type="molecule type" value="Genomic_DNA"/>
</dbReference>
<dbReference type="Proteomes" id="UP000094291">
    <property type="component" value="Unassembled WGS sequence"/>
</dbReference>
<dbReference type="InterPro" id="IPR010208">
    <property type="entry name" value="Ion_transpt_RnfC/RsxC"/>
</dbReference>
<dbReference type="PANTHER" id="PTHR43034">
    <property type="entry name" value="ION-TRANSLOCATING OXIDOREDUCTASE COMPLEX SUBUNIT C"/>
    <property type="match status" value="1"/>
</dbReference>
<evidence type="ECO:0000256" key="6">
    <source>
        <dbReference type="ARBA" id="ARBA00023004"/>
    </source>
</evidence>
<feature type="region of interest" description="Disordered" evidence="10">
    <location>
        <begin position="1"/>
        <end position="21"/>
    </location>
</feature>
<dbReference type="NCBIfam" id="TIGR01945">
    <property type="entry name" value="rnfC"/>
    <property type="match status" value="1"/>
</dbReference>
<feature type="binding site" evidence="8">
    <location>
        <position position="382"/>
    </location>
    <ligand>
        <name>[4Fe-4S] cluster</name>
        <dbReference type="ChEBI" id="CHEBI:49883"/>
        <label>1</label>
    </ligand>
</feature>
<comment type="similarity">
    <text evidence="8">Belongs to the 4Fe4S bacterial-type ferredoxin family. RnfC subfamily.</text>
</comment>
<keyword evidence="8" id="KW-0997">Cell inner membrane</keyword>
<feature type="domain" description="4Fe-4S ferredoxin-type" evidence="11">
    <location>
        <begin position="412"/>
        <end position="441"/>
    </location>
</feature>
<evidence type="ECO:0000256" key="7">
    <source>
        <dbReference type="ARBA" id="ARBA00023014"/>
    </source>
</evidence>
<dbReference type="GO" id="GO:0046872">
    <property type="term" value="F:metal ion binding"/>
    <property type="evidence" value="ECO:0007669"/>
    <property type="project" value="UniProtKB-KW"/>
</dbReference>
<comment type="caution">
    <text evidence="12">The sequence shown here is derived from an EMBL/GenBank/DDBJ whole genome shotgun (WGS) entry which is preliminary data.</text>
</comment>
<keyword evidence="8" id="KW-0472">Membrane</keyword>
<dbReference type="Pfam" id="PF12838">
    <property type="entry name" value="Fer4_7"/>
    <property type="match status" value="1"/>
</dbReference>
<dbReference type="GO" id="GO:0051539">
    <property type="term" value="F:4 iron, 4 sulfur cluster binding"/>
    <property type="evidence" value="ECO:0007669"/>
    <property type="project" value="UniProtKB-KW"/>
</dbReference>
<comment type="subunit">
    <text evidence="8">The complex is composed of six subunits: RnfA, RnfB, RnfC, RnfD, RnfE and RnfG.</text>
</comment>
<gene>
    <name evidence="8" type="primary">rnfC</name>
    <name evidence="12" type="ORF">BFW38_07130</name>
</gene>
<dbReference type="NCBIfam" id="NF003454">
    <property type="entry name" value="PRK05035.1"/>
    <property type="match status" value="1"/>
</dbReference>
<evidence type="ECO:0000313" key="12">
    <source>
        <dbReference type="EMBL" id="ODC03354.1"/>
    </source>
</evidence>
<keyword evidence="7 8" id="KW-0411">Iron-sulfur</keyword>
<dbReference type="InterPro" id="IPR017896">
    <property type="entry name" value="4Fe4S_Fe-S-bd"/>
</dbReference>
<dbReference type="SUPFAM" id="SSF46548">
    <property type="entry name" value="alpha-helical ferredoxin"/>
    <property type="match status" value="1"/>
</dbReference>
<keyword evidence="2 8" id="KW-0004">4Fe-4S</keyword>
<keyword evidence="3 8" id="KW-0479">Metal-binding</keyword>
<dbReference type="OrthoDB" id="9767754at2"/>
<keyword evidence="1 8" id="KW-0813">Transport</keyword>
<feature type="binding site" evidence="8">
    <location>
        <position position="388"/>
    </location>
    <ligand>
        <name>[4Fe-4S] cluster</name>
        <dbReference type="ChEBI" id="CHEBI:49883"/>
        <label>1</label>
    </ligand>
</feature>
<feature type="binding site" evidence="8">
    <location>
        <position position="424"/>
    </location>
    <ligand>
        <name>[4Fe-4S] cluster</name>
        <dbReference type="ChEBI" id="CHEBI:49883"/>
        <label>2</label>
    </ligand>
</feature>
<evidence type="ECO:0000256" key="2">
    <source>
        <dbReference type="ARBA" id="ARBA00022485"/>
    </source>
</evidence>
<dbReference type="PANTHER" id="PTHR43034:SF2">
    <property type="entry name" value="ION-TRANSLOCATING OXIDOREDUCTASE COMPLEX SUBUNIT C"/>
    <property type="match status" value="1"/>
</dbReference>
<proteinExistence type="inferred from homology"/>
<evidence type="ECO:0000256" key="10">
    <source>
        <dbReference type="SAM" id="MobiDB-lite"/>
    </source>
</evidence>
<evidence type="ECO:0000313" key="13">
    <source>
        <dbReference type="Proteomes" id="UP000094291"/>
    </source>
</evidence>
<dbReference type="InterPro" id="IPR017900">
    <property type="entry name" value="4Fe4S_Fe_S_CS"/>
</dbReference>
<evidence type="ECO:0000256" key="5">
    <source>
        <dbReference type="ARBA" id="ARBA00022982"/>
    </source>
</evidence>
<evidence type="ECO:0000256" key="1">
    <source>
        <dbReference type="ARBA" id="ARBA00022448"/>
    </source>
</evidence>